<feature type="transmembrane region" description="Helical" evidence="2">
    <location>
        <begin position="316"/>
        <end position="337"/>
    </location>
</feature>
<keyword evidence="2" id="KW-0812">Transmembrane</keyword>
<keyword evidence="4" id="KW-1185">Reference proteome</keyword>
<feature type="region of interest" description="Disordered" evidence="1">
    <location>
        <begin position="1"/>
        <end position="31"/>
    </location>
</feature>
<evidence type="ECO:0000313" key="3">
    <source>
        <dbReference type="EMBL" id="GLL00978.1"/>
    </source>
</evidence>
<feature type="transmembrane region" description="Helical" evidence="2">
    <location>
        <begin position="499"/>
        <end position="520"/>
    </location>
</feature>
<evidence type="ECO:0000256" key="1">
    <source>
        <dbReference type="SAM" id="MobiDB-lite"/>
    </source>
</evidence>
<protein>
    <recommendedName>
        <fullName evidence="5">DUF1349 domain-containing protein</fullName>
    </recommendedName>
</protein>
<evidence type="ECO:0008006" key="5">
    <source>
        <dbReference type="Google" id="ProtNLM"/>
    </source>
</evidence>
<reference evidence="3" key="2">
    <citation type="submission" date="2023-01" db="EMBL/GenBank/DDBJ databases">
        <authorList>
            <person name="Sun Q."/>
            <person name="Evtushenko L."/>
        </authorList>
    </citation>
    <scope>NUCLEOTIDE SEQUENCE</scope>
    <source>
        <strain evidence="3">VKM Ac-1321</strain>
    </source>
</reference>
<comment type="caution">
    <text evidence="3">The sequence shown here is derived from an EMBL/GenBank/DDBJ whole genome shotgun (WGS) entry which is preliminary data.</text>
</comment>
<keyword evidence="2" id="KW-0472">Membrane</keyword>
<feature type="transmembrane region" description="Helical" evidence="2">
    <location>
        <begin position="56"/>
        <end position="77"/>
    </location>
</feature>
<dbReference type="Proteomes" id="UP001143480">
    <property type="component" value="Unassembled WGS sequence"/>
</dbReference>
<evidence type="ECO:0000313" key="4">
    <source>
        <dbReference type="Proteomes" id="UP001143480"/>
    </source>
</evidence>
<gene>
    <name evidence="3" type="ORF">GCM10017581_027190</name>
</gene>
<feature type="transmembrane region" description="Helical" evidence="2">
    <location>
        <begin position="358"/>
        <end position="388"/>
    </location>
</feature>
<feature type="compositionally biased region" description="Basic and acidic residues" evidence="1">
    <location>
        <begin position="1"/>
        <end position="18"/>
    </location>
</feature>
<feature type="transmembrane region" description="Helical" evidence="2">
    <location>
        <begin position="408"/>
        <end position="428"/>
    </location>
</feature>
<feature type="transmembrane region" description="Helical" evidence="2">
    <location>
        <begin position="435"/>
        <end position="453"/>
    </location>
</feature>
<organism evidence="3 4">
    <name type="scientific">Dactylosporangium matsuzakiense</name>
    <dbReference type="NCBI Taxonomy" id="53360"/>
    <lineage>
        <taxon>Bacteria</taxon>
        <taxon>Bacillati</taxon>
        <taxon>Actinomycetota</taxon>
        <taxon>Actinomycetes</taxon>
        <taxon>Micromonosporales</taxon>
        <taxon>Micromonosporaceae</taxon>
        <taxon>Dactylosporangium</taxon>
    </lineage>
</organism>
<dbReference type="AlphaFoldDB" id="A0A9W6KGW0"/>
<reference evidence="3" key="1">
    <citation type="journal article" date="2014" name="Int. J. Syst. Evol. Microbiol.">
        <title>Complete genome sequence of Corynebacterium casei LMG S-19264T (=DSM 44701T), isolated from a smear-ripened cheese.</title>
        <authorList>
            <consortium name="US DOE Joint Genome Institute (JGI-PGF)"/>
            <person name="Walter F."/>
            <person name="Albersmeier A."/>
            <person name="Kalinowski J."/>
            <person name="Ruckert C."/>
        </authorList>
    </citation>
    <scope>NUCLEOTIDE SEQUENCE</scope>
    <source>
        <strain evidence="3">VKM Ac-1321</strain>
    </source>
</reference>
<accession>A0A9W6KGW0</accession>
<evidence type="ECO:0000256" key="2">
    <source>
        <dbReference type="SAM" id="Phobius"/>
    </source>
</evidence>
<sequence>MTPTGGRDRAGRAGDSGHPDGPSGPGLEAVDGTSAWPAMARLVRAEWTKFRSVRGWVWGSVVAALLILVFPATGLGGGPPEHLRPVPVGPDGEPVSAGYYFVHRALAGDGQITVAVSGLTSQRGADGGSVAPWAKAGLLISAGEQPGARYAAVMVTGGHGVRMQYDYLHDYAGPAVGVPPSAVRWLRLTRAGDRVTGESSVDGAQWSEVAAVQLQGLERTAEVGLFVACPARMEGLGSAVDAATASFGAPRLVGDWAAGEWSGEQRGADSASFAGLPREVSAGFAADGDGFTVTGGGDLAPATRNDLAVAATPGDLLFGTFPALIVIVVVATLTMTTEFRYRVIRSTFGVSPRRGRVLVVKAFVIGGVTFVTSLVAAVVAVPVWLRLVRGLGIFVFPAAPGALLRAEVGTAAVLAVTAVFALAVGGVLRRSATAVTVVVVATVLPHLLARVPFLPAGMARWLTEVTPAAGLAVQQTLVRYPQVDSVYTPANGYFPLSPAAGFGVLCAYAGVALALAVVLLRRRDA</sequence>
<name>A0A9W6KGW0_9ACTN</name>
<proteinExistence type="predicted"/>
<keyword evidence="2" id="KW-1133">Transmembrane helix</keyword>
<dbReference type="EMBL" id="BSFP01000012">
    <property type="protein sequence ID" value="GLL00978.1"/>
    <property type="molecule type" value="Genomic_DNA"/>
</dbReference>
<dbReference type="Gene3D" id="2.60.120.200">
    <property type="match status" value="1"/>
</dbReference>